<dbReference type="AlphaFoldDB" id="A0A1Q8SPE8"/>
<organism evidence="1 2">
    <name type="scientific">Salinicola socius</name>
    <dbReference type="NCBI Taxonomy" id="404433"/>
    <lineage>
        <taxon>Bacteria</taxon>
        <taxon>Pseudomonadati</taxon>
        <taxon>Pseudomonadota</taxon>
        <taxon>Gammaproteobacteria</taxon>
        <taxon>Oceanospirillales</taxon>
        <taxon>Halomonadaceae</taxon>
        <taxon>Salinicola</taxon>
    </lineage>
</organism>
<name>A0A1Q8SPE8_9GAMM</name>
<dbReference type="EMBL" id="MSDO01000022">
    <property type="protein sequence ID" value="OLO03303.1"/>
    <property type="molecule type" value="Genomic_DNA"/>
</dbReference>
<proteinExistence type="predicted"/>
<gene>
    <name evidence="1" type="ORF">BTW07_14560</name>
</gene>
<dbReference type="Proteomes" id="UP000186878">
    <property type="component" value="Unassembled WGS sequence"/>
</dbReference>
<dbReference type="OrthoDB" id="9948161at2"/>
<evidence type="ECO:0000313" key="1">
    <source>
        <dbReference type="EMBL" id="OLO03303.1"/>
    </source>
</evidence>
<protein>
    <submittedName>
        <fullName evidence="1">Uncharacterized protein</fullName>
    </submittedName>
</protein>
<dbReference type="RefSeq" id="WP_075570905.1">
    <property type="nucleotide sequence ID" value="NZ_MSDO01000022.1"/>
</dbReference>
<comment type="caution">
    <text evidence="1">The sequence shown here is derived from an EMBL/GenBank/DDBJ whole genome shotgun (WGS) entry which is preliminary data.</text>
</comment>
<sequence length="76" mass="8506">MNKSYDELCQEVALLHENLTDAARAIDNARTQGTRLENQLQASNAMLREALELGEEFSSRCQALEIENARLKGEPS</sequence>
<reference evidence="1 2" key="1">
    <citation type="submission" date="2016-12" db="EMBL/GenBank/DDBJ databases">
        <title>Draft genome sequences of strains Salinicola socius SMB35, Salinicola sp. MH3R3-1 and Chromohalobacter sp. SMB17 from the Verkhnekamsk potash mining region of Russia.</title>
        <authorList>
            <person name="Mavrodi D.V."/>
            <person name="Olsson B.E."/>
            <person name="Korsakova E.S."/>
            <person name="Pyankova A."/>
            <person name="Mavrodi O.V."/>
            <person name="Plotnikova E.G."/>
        </authorList>
    </citation>
    <scope>NUCLEOTIDE SEQUENCE [LARGE SCALE GENOMIC DNA]</scope>
    <source>
        <strain evidence="1 2">SMB35</strain>
    </source>
</reference>
<evidence type="ECO:0000313" key="2">
    <source>
        <dbReference type="Proteomes" id="UP000186878"/>
    </source>
</evidence>
<dbReference type="STRING" id="404433.BTW07_14560"/>
<accession>A0A1Q8SPE8</accession>
<keyword evidence="2" id="KW-1185">Reference proteome</keyword>